<dbReference type="InterPro" id="IPR014729">
    <property type="entry name" value="Rossmann-like_a/b/a_fold"/>
</dbReference>
<dbReference type="FunCoup" id="A0A2K1QGG5">
    <property type="interactions" value="42"/>
</dbReference>
<dbReference type="OrthoDB" id="5591297at2759"/>
<reference evidence="1 2" key="1">
    <citation type="submission" date="2017-06" db="EMBL/GenBank/DDBJ databases">
        <title>Draft genome sequence of a variant of Elsinoe murrayae.</title>
        <authorList>
            <person name="Cheng Q."/>
        </authorList>
    </citation>
    <scope>NUCLEOTIDE SEQUENCE [LARGE SCALE GENOMIC DNA]</scope>
    <source>
        <strain evidence="1 2">CQ-2017a</strain>
    </source>
</reference>
<dbReference type="Proteomes" id="UP000243797">
    <property type="component" value="Unassembled WGS sequence"/>
</dbReference>
<gene>
    <name evidence="1" type="ORF">CAC42_6502</name>
</gene>
<dbReference type="GO" id="GO:0016887">
    <property type="term" value="F:ATP hydrolysis activity"/>
    <property type="evidence" value="ECO:0007669"/>
    <property type="project" value="TreeGrafter"/>
</dbReference>
<sequence length="296" mass="32163">MSVTPSSFRALLSELSTALKSFQSSSCKFRIVRTIPPSAPSASPHTLLILDSSFNPPSRAHLHLAASALAKSSLASHPSPHRLLLLFSTHNADKAPSAASFDQRLALMILFAQDLHSHLSSSPDHDAPHIDIGLTAAPYYTDKSTAIATDGARDYPDSPRHIHLMGFDTITRFLAAKYYPSFSPPLSALEPYFGAGHGLRVTLRPSEEFGTVEEQRAWIARLAEGELEDEGGRREWGRSIEVVEAGEGVGVSSTKVRRAAKEGEWEEVQRLCTLRVAGAVREGGFYEADDRGAKMA</sequence>
<dbReference type="GO" id="GO:0005737">
    <property type="term" value="C:cytoplasm"/>
    <property type="evidence" value="ECO:0007669"/>
    <property type="project" value="TreeGrafter"/>
</dbReference>
<name>A0A2K1QGG5_9PEZI</name>
<evidence type="ECO:0000313" key="2">
    <source>
        <dbReference type="Proteomes" id="UP000243797"/>
    </source>
</evidence>
<dbReference type="AlphaFoldDB" id="A0A2K1QGG5"/>
<dbReference type="PANTHER" id="PTHR31285">
    <property type="entry name" value="NICOTINAMIDE MONONUCLEOTIDE ADENYLYLTRANSFERASE"/>
    <property type="match status" value="1"/>
</dbReference>
<dbReference type="SUPFAM" id="SSF52374">
    <property type="entry name" value="Nucleotidylyl transferase"/>
    <property type="match status" value="1"/>
</dbReference>
<dbReference type="GO" id="GO:0000309">
    <property type="term" value="F:nicotinamide-nucleotide adenylyltransferase activity"/>
    <property type="evidence" value="ECO:0007669"/>
    <property type="project" value="TreeGrafter"/>
</dbReference>
<comment type="caution">
    <text evidence="1">The sequence shown here is derived from an EMBL/GenBank/DDBJ whole genome shotgun (WGS) entry which is preliminary data.</text>
</comment>
<dbReference type="STRING" id="2082308.A0A2K1QGG5"/>
<dbReference type="InParanoid" id="A0A2K1QGG5"/>
<dbReference type="EMBL" id="NKHZ01000088">
    <property type="protein sequence ID" value="PNS13989.1"/>
    <property type="molecule type" value="Genomic_DNA"/>
</dbReference>
<dbReference type="PANTHER" id="PTHR31285:SF0">
    <property type="entry name" value="NICOTINAMIDE MONONUCLEOTIDE ADENYLYLTRANSFERASE"/>
    <property type="match status" value="1"/>
</dbReference>
<dbReference type="Gene3D" id="3.40.50.620">
    <property type="entry name" value="HUPs"/>
    <property type="match status" value="1"/>
</dbReference>
<keyword evidence="2" id="KW-1185">Reference proteome</keyword>
<accession>A0A2K1QGG5</accession>
<protein>
    <recommendedName>
        <fullName evidence="3">Nicotinamide-nucleotide adenylyltransferase</fullName>
    </recommendedName>
</protein>
<dbReference type="GO" id="GO:0005634">
    <property type="term" value="C:nucleus"/>
    <property type="evidence" value="ECO:0007669"/>
    <property type="project" value="TreeGrafter"/>
</dbReference>
<evidence type="ECO:0000313" key="1">
    <source>
        <dbReference type="EMBL" id="PNS13989.1"/>
    </source>
</evidence>
<proteinExistence type="predicted"/>
<organism evidence="1 2">
    <name type="scientific">Sphaceloma murrayae</name>
    <dbReference type="NCBI Taxonomy" id="2082308"/>
    <lineage>
        <taxon>Eukaryota</taxon>
        <taxon>Fungi</taxon>
        <taxon>Dikarya</taxon>
        <taxon>Ascomycota</taxon>
        <taxon>Pezizomycotina</taxon>
        <taxon>Dothideomycetes</taxon>
        <taxon>Dothideomycetidae</taxon>
        <taxon>Myriangiales</taxon>
        <taxon>Elsinoaceae</taxon>
        <taxon>Sphaceloma</taxon>
    </lineage>
</organism>
<evidence type="ECO:0008006" key="3">
    <source>
        <dbReference type="Google" id="ProtNLM"/>
    </source>
</evidence>